<dbReference type="EMBL" id="DF384213">
    <property type="protein sequence ID" value="GAE02171.1"/>
    <property type="molecule type" value="Genomic_DNA"/>
</dbReference>
<evidence type="ECO:0000256" key="11">
    <source>
        <dbReference type="ARBA" id="ARBA00048628"/>
    </source>
</evidence>
<dbReference type="SUPFAM" id="SSF51730">
    <property type="entry name" value="FAD-linked oxidoreductase"/>
    <property type="match status" value="1"/>
</dbReference>
<evidence type="ECO:0000256" key="6">
    <source>
        <dbReference type="ARBA" id="ARBA00022827"/>
    </source>
</evidence>
<comment type="cofactor">
    <cofactor evidence="1 12">
        <name>FAD</name>
        <dbReference type="ChEBI" id="CHEBI:57692"/>
    </cofactor>
</comment>
<dbReference type="PANTHER" id="PTHR45754">
    <property type="entry name" value="METHYLENETETRAHYDROFOLATE REDUCTASE"/>
    <property type="match status" value="1"/>
</dbReference>
<evidence type="ECO:0000256" key="2">
    <source>
        <dbReference type="ARBA" id="ARBA00004777"/>
    </source>
</evidence>
<dbReference type="HOGENOM" id="CLU_025841_0_2_9"/>
<keyword evidence="6 12" id="KW-0274">FAD</keyword>
<organism evidence="13">
    <name type="scientific">Clostridium botulinum B str. Osaka05</name>
    <dbReference type="NCBI Taxonomy" id="1407017"/>
    <lineage>
        <taxon>Bacteria</taxon>
        <taxon>Bacillati</taxon>
        <taxon>Bacillota</taxon>
        <taxon>Clostridia</taxon>
        <taxon>Eubacteriales</taxon>
        <taxon>Clostridiaceae</taxon>
        <taxon>Clostridium</taxon>
    </lineage>
</organism>
<evidence type="ECO:0000313" key="13">
    <source>
        <dbReference type="EMBL" id="GAE02171.1"/>
    </source>
</evidence>
<evidence type="ECO:0000256" key="12">
    <source>
        <dbReference type="RuleBase" id="RU003862"/>
    </source>
</evidence>
<evidence type="ECO:0000256" key="10">
    <source>
        <dbReference type="ARBA" id="ARBA00034478"/>
    </source>
</evidence>
<dbReference type="Pfam" id="PF02219">
    <property type="entry name" value="MTHFR"/>
    <property type="match status" value="1"/>
</dbReference>
<dbReference type="GO" id="GO:0106312">
    <property type="term" value="F:methylenetetrahydrofolate reductase (NADH) activity"/>
    <property type="evidence" value="ECO:0007669"/>
    <property type="project" value="UniProtKB-EC"/>
</dbReference>
<dbReference type="InterPro" id="IPR003171">
    <property type="entry name" value="Mehydrof_redctse-like"/>
</dbReference>
<dbReference type="CDD" id="cd00537">
    <property type="entry name" value="MTHFR"/>
    <property type="match status" value="1"/>
</dbReference>
<dbReference type="AlphaFoldDB" id="A0A0S6U2S9"/>
<evidence type="ECO:0000256" key="3">
    <source>
        <dbReference type="ARBA" id="ARBA00006743"/>
    </source>
</evidence>
<dbReference type="Gene3D" id="3.20.20.220">
    <property type="match status" value="1"/>
</dbReference>
<comment type="similarity">
    <text evidence="3 12">Belongs to the methylenetetrahydrofolate reductase family.</text>
</comment>
<comment type="catalytic activity">
    <reaction evidence="11">
        <text>(6S)-5-methyl-5,6,7,8-tetrahydrofolate + NAD(+) = (6R)-5,10-methylene-5,6,7,8-tetrahydrofolate + NADH + H(+)</text>
        <dbReference type="Rhea" id="RHEA:19821"/>
        <dbReference type="ChEBI" id="CHEBI:15378"/>
        <dbReference type="ChEBI" id="CHEBI:15636"/>
        <dbReference type="ChEBI" id="CHEBI:18608"/>
        <dbReference type="ChEBI" id="CHEBI:57540"/>
        <dbReference type="ChEBI" id="CHEBI:57945"/>
        <dbReference type="EC" id="1.5.1.54"/>
    </reaction>
    <physiologicalReaction direction="right-to-left" evidence="11">
        <dbReference type="Rhea" id="RHEA:19823"/>
    </physiologicalReaction>
</comment>
<evidence type="ECO:0000256" key="4">
    <source>
        <dbReference type="ARBA" id="ARBA00022605"/>
    </source>
</evidence>
<dbReference type="NCBIfam" id="TIGR00676">
    <property type="entry name" value="fadh2"/>
    <property type="match status" value="1"/>
</dbReference>
<comment type="pathway">
    <text evidence="10">Amino-acid biosynthesis; L-methionine biosynthesis via de novo pathway.</text>
</comment>
<proteinExistence type="inferred from homology"/>
<evidence type="ECO:0000256" key="5">
    <source>
        <dbReference type="ARBA" id="ARBA00022630"/>
    </source>
</evidence>
<evidence type="ECO:0000256" key="9">
    <source>
        <dbReference type="ARBA" id="ARBA00023167"/>
    </source>
</evidence>
<dbReference type="GO" id="GO:0071949">
    <property type="term" value="F:FAD binding"/>
    <property type="evidence" value="ECO:0007669"/>
    <property type="project" value="TreeGrafter"/>
</dbReference>
<keyword evidence="4" id="KW-0028">Amino-acid biosynthesis</keyword>
<keyword evidence="5 12" id="KW-0285">Flavoprotein</keyword>
<dbReference type="RefSeq" id="WP_030034923.1">
    <property type="nucleotide sequence ID" value="NZ_DF384213.1"/>
</dbReference>
<gene>
    <name evidence="13" type="ORF">CBO05C_1861</name>
</gene>
<name>A0A0S6U2S9_CLOBO</name>
<dbReference type="UniPathway" id="UPA00193"/>
<dbReference type="Proteomes" id="UP000054164">
    <property type="component" value="Unassembled WGS sequence"/>
</dbReference>
<dbReference type="GO" id="GO:0005829">
    <property type="term" value="C:cytosol"/>
    <property type="evidence" value="ECO:0007669"/>
    <property type="project" value="InterPro"/>
</dbReference>
<dbReference type="GO" id="GO:0009086">
    <property type="term" value="P:methionine biosynthetic process"/>
    <property type="evidence" value="ECO:0007669"/>
    <property type="project" value="UniProtKB-KW"/>
</dbReference>
<keyword evidence="8" id="KW-0520">NAD</keyword>
<evidence type="ECO:0000256" key="8">
    <source>
        <dbReference type="ARBA" id="ARBA00023027"/>
    </source>
</evidence>
<accession>A0A0S6U2S9</accession>
<keyword evidence="9" id="KW-0486">Methionine biosynthesis</keyword>
<dbReference type="PANTHER" id="PTHR45754:SF3">
    <property type="entry name" value="METHYLENETETRAHYDROFOLATE REDUCTASE (NADPH)"/>
    <property type="match status" value="1"/>
</dbReference>
<reference evidence="13" key="1">
    <citation type="submission" date="2013-10" db="EMBL/GenBank/DDBJ databases">
        <title>Draft genome sequence of Clostridium botulinum type B strain Osaka05.</title>
        <authorList>
            <person name="Sakaguchi Y."/>
            <person name="Hosomi K."/>
            <person name="Uchiyama J."/>
            <person name="Ogura Y."/>
            <person name="Sakaguchi M."/>
            <person name="Kohda T."/>
            <person name="Mukamoto M."/>
            <person name="Misawa N."/>
            <person name="Matsuzaki S."/>
            <person name="Hayashi T."/>
            <person name="Kozaki S."/>
        </authorList>
    </citation>
    <scope>NUCLEOTIDE SEQUENCE</scope>
    <source>
        <strain evidence="13">Osaka05</strain>
    </source>
</reference>
<dbReference type="InterPro" id="IPR004620">
    <property type="entry name" value="MTHF_reductase_bac"/>
</dbReference>
<protein>
    <recommendedName>
        <fullName evidence="12">Methylenetetrahydrofolate reductase</fullName>
        <ecNumber evidence="12">1.5.1.54</ecNumber>
    </recommendedName>
</protein>
<evidence type="ECO:0000256" key="7">
    <source>
        <dbReference type="ARBA" id="ARBA00023002"/>
    </source>
</evidence>
<evidence type="ECO:0000256" key="1">
    <source>
        <dbReference type="ARBA" id="ARBA00001974"/>
    </source>
</evidence>
<dbReference type="EC" id="1.5.1.54" evidence="12"/>
<keyword evidence="7 12" id="KW-0560">Oxidoreductase</keyword>
<comment type="pathway">
    <text evidence="2 12">One-carbon metabolism; tetrahydrofolate interconversion.</text>
</comment>
<dbReference type="GO" id="GO:0035999">
    <property type="term" value="P:tetrahydrofolate interconversion"/>
    <property type="evidence" value="ECO:0007669"/>
    <property type="project" value="UniProtKB-UniPathway"/>
</dbReference>
<dbReference type="InterPro" id="IPR029041">
    <property type="entry name" value="FAD-linked_oxidoreductase-like"/>
</dbReference>
<sequence>MHIKELFNQKNLVFSFEIFPPKATSSVKTIYETLEELKDLTPDFISVTYGAGGSLKDNKTCELSSLVKNKYGIEALAHLTCINSTRKDIDSIINELKENNIENILALRGDIPKDKNIIGKYNYAFELIRKIKENDNFGVAGACYPEGHIECESLEKDIKELKRKVDAGAEHLISQLFFDNNIFYEFLNKTQQKNINVPIQAGIMPVVNKKQIERIIKISGATLPKKFMKILDKYEYDKEAMRDAGIGIAYAVEQIVDLVSSGVKGIHLYTMNNPYIARRITESTKSIFNSINKDIAV</sequence>